<evidence type="ECO:0000313" key="5">
    <source>
        <dbReference type="Proteomes" id="UP000824002"/>
    </source>
</evidence>
<dbReference type="Gene3D" id="3.40.50.720">
    <property type="entry name" value="NAD(P)-binding Rossmann-like Domain"/>
    <property type="match status" value="2"/>
</dbReference>
<evidence type="ECO:0000256" key="2">
    <source>
        <dbReference type="ARBA" id="ARBA00023027"/>
    </source>
</evidence>
<dbReference type="GO" id="GO:0016491">
    <property type="term" value="F:oxidoreductase activity"/>
    <property type="evidence" value="ECO:0007669"/>
    <property type="project" value="UniProtKB-KW"/>
</dbReference>
<gene>
    <name evidence="4" type="ORF">IAB51_12120</name>
</gene>
<dbReference type="PANTHER" id="PTHR43333:SF1">
    <property type="entry name" value="D-ISOMER SPECIFIC 2-HYDROXYACID DEHYDROGENASE NAD-BINDING DOMAIN-CONTAINING PROTEIN"/>
    <property type="match status" value="1"/>
</dbReference>
<feature type="domain" description="D-isomer specific 2-hydroxyacid dehydrogenase NAD-binding" evidence="3">
    <location>
        <begin position="104"/>
        <end position="279"/>
    </location>
</feature>
<dbReference type="GO" id="GO:0051287">
    <property type="term" value="F:NAD binding"/>
    <property type="evidence" value="ECO:0007669"/>
    <property type="project" value="InterPro"/>
</dbReference>
<reference evidence="4" key="1">
    <citation type="submission" date="2020-10" db="EMBL/GenBank/DDBJ databases">
        <authorList>
            <person name="Gilroy R."/>
        </authorList>
    </citation>
    <scope>NUCLEOTIDE SEQUENCE</scope>
    <source>
        <strain evidence="4">CHK199-13235</strain>
    </source>
</reference>
<protein>
    <submittedName>
        <fullName evidence="4">D-2-hydroxyacid dehydrogenase</fullName>
    </submittedName>
</protein>
<dbReference type="EMBL" id="DVJP01000077">
    <property type="protein sequence ID" value="HIS77535.1"/>
    <property type="molecule type" value="Genomic_DNA"/>
</dbReference>
<accession>A0A9D1FQH4</accession>
<dbReference type="Proteomes" id="UP000824002">
    <property type="component" value="Unassembled WGS sequence"/>
</dbReference>
<comment type="caution">
    <text evidence="4">The sequence shown here is derived from an EMBL/GenBank/DDBJ whole genome shotgun (WGS) entry which is preliminary data.</text>
</comment>
<reference evidence="4" key="2">
    <citation type="journal article" date="2021" name="PeerJ">
        <title>Extensive microbial diversity within the chicken gut microbiome revealed by metagenomics and culture.</title>
        <authorList>
            <person name="Gilroy R."/>
            <person name="Ravi A."/>
            <person name="Getino M."/>
            <person name="Pursley I."/>
            <person name="Horton D.L."/>
            <person name="Alikhan N.F."/>
            <person name="Baker D."/>
            <person name="Gharbi K."/>
            <person name="Hall N."/>
            <person name="Watson M."/>
            <person name="Adriaenssens E.M."/>
            <person name="Foster-Nyarko E."/>
            <person name="Jarju S."/>
            <person name="Secka A."/>
            <person name="Antonio M."/>
            <person name="Oren A."/>
            <person name="Chaudhuri R.R."/>
            <person name="La Ragione R."/>
            <person name="Hildebrand F."/>
            <person name="Pallen M.J."/>
        </authorList>
    </citation>
    <scope>NUCLEOTIDE SEQUENCE</scope>
    <source>
        <strain evidence="4">CHK199-13235</strain>
    </source>
</reference>
<dbReference type="Pfam" id="PF02826">
    <property type="entry name" value="2-Hacid_dh_C"/>
    <property type="match status" value="1"/>
</dbReference>
<dbReference type="SUPFAM" id="SSF51735">
    <property type="entry name" value="NAD(P)-binding Rossmann-fold domains"/>
    <property type="match status" value="1"/>
</dbReference>
<organism evidence="4 5">
    <name type="scientific">Candidatus Merdivicinus excrementipullorum</name>
    <dbReference type="NCBI Taxonomy" id="2840867"/>
    <lineage>
        <taxon>Bacteria</taxon>
        <taxon>Bacillati</taxon>
        <taxon>Bacillota</taxon>
        <taxon>Clostridia</taxon>
        <taxon>Eubacteriales</taxon>
        <taxon>Oscillospiraceae</taxon>
        <taxon>Oscillospiraceae incertae sedis</taxon>
        <taxon>Candidatus Merdivicinus</taxon>
    </lineage>
</organism>
<keyword evidence="1" id="KW-0560">Oxidoreductase</keyword>
<dbReference type="SUPFAM" id="SSF52283">
    <property type="entry name" value="Formate/glycerate dehydrogenase catalytic domain-like"/>
    <property type="match status" value="1"/>
</dbReference>
<dbReference type="PANTHER" id="PTHR43333">
    <property type="entry name" value="2-HACID_DH_C DOMAIN-CONTAINING PROTEIN"/>
    <property type="match status" value="1"/>
</dbReference>
<dbReference type="CDD" id="cd05300">
    <property type="entry name" value="2-Hacid_dh_1"/>
    <property type="match status" value="1"/>
</dbReference>
<proteinExistence type="predicted"/>
<dbReference type="AlphaFoldDB" id="A0A9D1FQH4"/>
<dbReference type="InterPro" id="IPR036291">
    <property type="entry name" value="NAD(P)-bd_dom_sf"/>
</dbReference>
<keyword evidence="2" id="KW-0520">NAD</keyword>
<dbReference type="InterPro" id="IPR006140">
    <property type="entry name" value="D-isomer_DH_NAD-bd"/>
</dbReference>
<evidence type="ECO:0000259" key="3">
    <source>
        <dbReference type="Pfam" id="PF02826"/>
    </source>
</evidence>
<name>A0A9D1FQH4_9FIRM</name>
<evidence type="ECO:0000313" key="4">
    <source>
        <dbReference type="EMBL" id="HIS77535.1"/>
    </source>
</evidence>
<evidence type="ECO:0000256" key="1">
    <source>
        <dbReference type="ARBA" id="ARBA00023002"/>
    </source>
</evidence>
<sequence length="318" mass="34399">MAKQIAVLFPVTEAHREALQKQAPGVEFFFGGLESLSETELSQIEAVLGNPPAEILPKLTGLKLLQLCSAGVNGCYLKPGALPEGAALCNAAGAYGPAIAEHMLGMLLSLIKRLHQYRDSQRIGKWEDHGPVTAISGSRTLVVGMGNIGSEFGKRMAALGSAVCGVKRTPGVRPDWLSRLETMEKLDEMLPEADFVFLSLPETPATRGLFNKERLDRMKHGAVLLNAGRGSAVDTEALCNAVESGKLLGAGLDVTEPEPLPEGHRMWGIENILITPHVSGGFHLPATCDRIVKICRENLRRHQDGLPFTHLVNWEQGY</sequence>